<evidence type="ECO:0000313" key="2">
    <source>
        <dbReference type="Proteomes" id="UP000236291"/>
    </source>
</evidence>
<sequence>GQQREITKWGSSPFCWLVYSLIHSSSSPHGGFQISLSLRSPQVVALFPVQVLFANHRRRVYPIFRSSSHRGLFFLDKR</sequence>
<protein>
    <submittedName>
        <fullName evidence="1">Uncharacterized protein</fullName>
    </submittedName>
</protein>
<comment type="caution">
    <text evidence="1">The sequence shown here is derived from an EMBL/GenBank/DDBJ whole genome shotgun (WGS) entry which is preliminary data.</text>
</comment>
<reference evidence="1 2" key="2">
    <citation type="journal article" date="2017" name="Front. Plant Sci.">
        <title>Gene Classification and Mining of Molecular Markers Useful in Red Clover (Trifolium pratense) Breeding.</title>
        <authorList>
            <person name="Istvanek J."/>
            <person name="Dluhosova J."/>
            <person name="Dluhos P."/>
            <person name="Patkova L."/>
            <person name="Nedelnik J."/>
            <person name="Repkova J."/>
        </authorList>
    </citation>
    <scope>NUCLEOTIDE SEQUENCE [LARGE SCALE GENOMIC DNA]</scope>
    <source>
        <strain evidence="2">cv. Tatra</strain>
        <tissue evidence="1">Young leaves</tissue>
    </source>
</reference>
<accession>A0A2K3KWV1</accession>
<dbReference type="AlphaFoldDB" id="A0A2K3KWV1"/>
<dbReference type="EMBL" id="ASHM01115844">
    <property type="protein sequence ID" value="PNX70763.1"/>
    <property type="molecule type" value="Genomic_DNA"/>
</dbReference>
<reference evidence="1 2" key="1">
    <citation type="journal article" date="2014" name="Am. J. Bot.">
        <title>Genome assembly and annotation for red clover (Trifolium pratense; Fabaceae).</title>
        <authorList>
            <person name="Istvanek J."/>
            <person name="Jaros M."/>
            <person name="Krenek A."/>
            <person name="Repkova J."/>
        </authorList>
    </citation>
    <scope>NUCLEOTIDE SEQUENCE [LARGE SCALE GENOMIC DNA]</scope>
    <source>
        <strain evidence="2">cv. Tatra</strain>
        <tissue evidence="1">Young leaves</tissue>
    </source>
</reference>
<organism evidence="1 2">
    <name type="scientific">Trifolium pratense</name>
    <name type="common">Red clover</name>
    <dbReference type="NCBI Taxonomy" id="57577"/>
    <lineage>
        <taxon>Eukaryota</taxon>
        <taxon>Viridiplantae</taxon>
        <taxon>Streptophyta</taxon>
        <taxon>Embryophyta</taxon>
        <taxon>Tracheophyta</taxon>
        <taxon>Spermatophyta</taxon>
        <taxon>Magnoliopsida</taxon>
        <taxon>eudicotyledons</taxon>
        <taxon>Gunneridae</taxon>
        <taxon>Pentapetalae</taxon>
        <taxon>rosids</taxon>
        <taxon>fabids</taxon>
        <taxon>Fabales</taxon>
        <taxon>Fabaceae</taxon>
        <taxon>Papilionoideae</taxon>
        <taxon>50 kb inversion clade</taxon>
        <taxon>NPAAA clade</taxon>
        <taxon>Hologalegina</taxon>
        <taxon>IRL clade</taxon>
        <taxon>Trifolieae</taxon>
        <taxon>Trifolium</taxon>
    </lineage>
</organism>
<dbReference type="Proteomes" id="UP000236291">
    <property type="component" value="Unassembled WGS sequence"/>
</dbReference>
<name>A0A2K3KWV1_TRIPR</name>
<evidence type="ECO:0000313" key="1">
    <source>
        <dbReference type="EMBL" id="PNX70763.1"/>
    </source>
</evidence>
<gene>
    <name evidence="1" type="ORF">L195_g057719</name>
</gene>
<proteinExistence type="predicted"/>
<feature type="non-terminal residue" evidence="1">
    <location>
        <position position="1"/>
    </location>
</feature>